<dbReference type="SMART" id="SM00387">
    <property type="entry name" value="HATPase_c"/>
    <property type="match status" value="1"/>
</dbReference>
<evidence type="ECO:0000259" key="17">
    <source>
        <dbReference type="PROSITE" id="PS50885"/>
    </source>
</evidence>
<keyword evidence="13 15" id="KW-0472">Membrane</keyword>
<dbReference type="Gene3D" id="3.30.565.10">
    <property type="entry name" value="Histidine kinase-like ATPase, C-terminal domain"/>
    <property type="match status" value="1"/>
</dbReference>
<keyword evidence="6 18" id="KW-0808">Transferase</keyword>
<gene>
    <name evidence="18" type="ORF">ACFPOF_32485</name>
</gene>
<dbReference type="SUPFAM" id="SSF158472">
    <property type="entry name" value="HAMP domain-like"/>
    <property type="match status" value="1"/>
</dbReference>
<dbReference type="InterPro" id="IPR036890">
    <property type="entry name" value="HATPase_C_sf"/>
</dbReference>
<feature type="domain" description="Histidine kinase" evidence="16">
    <location>
        <begin position="474"/>
        <end position="575"/>
    </location>
</feature>
<evidence type="ECO:0000256" key="9">
    <source>
        <dbReference type="ARBA" id="ARBA00022777"/>
    </source>
</evidence>
<evidence type="ECO:0000256" key="6">
    <source>
        <dbReference type="ARBA" id="ARBA00022679"/>
    </source>
</evidence>
<evidence type="ECO:0000256" key="5">
    <source>
        <dbReference type="ARBA" id="ARBA00022553"/>
    </source>
</evidence>
<feature type="transmembrane region" description="Helical" evidence="15">
    <location>
        <begin position="26"/>
        <end position="47"/>
    </location>
</feature>
<evidence type="ECO:0000256" key="12">
    <source>
        <dbReference type="ARBA" id="ARBA00023012"/>
    </source>
</evidence>
<keyword evidence="19" id="KW-1185">Reference proteome</keyword>
<keyword evidence="11 15" id="KW-1133">Transmembrane helix</keyword>
<feature type="compositionally biased region" description="Acidic residues" evidence="14">
    <location>
        <begin position="578"/>
        <end position="591"/>
    </location>
</feature>
<dbReference type="Pfam" id="PF06580">
    <property type="entry name" value="His_kinase"/>
    <property type="match status" value="1"/>
</dbReference>
<dbReference type="Pfam" id="PF00672">
    <property type="entry name" value="HAMP"/>
    <property type="match status" value="1"/>
</dbReference>
<dbReference type="PROSITE" id="PS50109">
    <property type="entry name" value="HIS_KIN"/>
    <property type="match status" value="1"/>
</dbReference>
<dbReference type="PANTHER" id="PTHR34220:SF11">
    <property type="entry name" value="SENSOR PROTEIN KINASE HPTS"/>
    <property type="match status" value="1"/>
</dbReference>
<dbReference type="Pfam" id="PF02518">
    <property type="entry name" value="HATPase_c"/>
    <property type="match status" value="1"/>
</dbReference>
<feature type="transmembrane region" description="Helical" evidence="15">
    <location>
        <begin position="292"/>
        <end position="309"/>
    </location>
</feature>
<dbReference type="EC" id="2.7.13.3" evidence="3"/>
<dbReference type="InterPro" id="IPR003594">
    <property type="entry name" value="HATPase_dom"/>
</dbReference>
<protein>
    <recommendedName>
        <fullName evidence="3">histidine kinase</fullName>
        <ecNumber evidence="3">2.7.13.3</ecNumber>
    </recommendedName>
</protein>
<sequence length="591" mass="67293">MNVIHSIKRISSRLLSGSFRSIRTKLLVCFLIVTIIPLLSLGALSYYQSAKTVNSQFGKYGQNAVAQLDQQTSTYLNRMNQTTETIYSYLLDPARVGLGEGIPTTYKEIMDKNDLEDFLKALKTGRTSGIYIITRSGYYYGNNDLDVRKLDRIPTWRAMPDSYTGEYWLGFYPQDHMMDSKDATTEPLMPVLGLAVPINNPYGALRGSKILIEEDAEPLLEMFRLFENDTRAHLRIADSTGRVVYETQAEFAPHDSDIVWTRRLEPNDWTIEARLSSNAFYRSSSIIRSNTIVVALASCLFAFGLAYLFSSRFTARIRRLKDSMQKVSFGKLHTRTKVETNDELGSLDMSFNNMVGGIQSLIQEVERNERLKKEAELKAFHYQINPHLLFNTLNSIQWKAKLQGAEDIREMLYHLTMVLEGNLDITQELVPLGRELRMIEHFLKIQEVRYGSVFGFELVCDESLKRYLIPRMTLQPLFENIFFHGFEDGEGRICLTVEEEGSLLKLTLADNGAGIPPEKLNKLFKPGVKRKGRGGLGMQNVDQKFKLHFGQQYGLNVKSVEGEGTTILVQWPKKEEEGNGNDENDQSVDRG</sequence>
<reference evidence="19" key="1">
    <citation type="journal article" date="2019" name="Int. J. Syst. Evol. Microbiol.">
        <title>The Global Catalogue of Microorganisms (GCM) 10K type strain sequencing project: providing services to taxonomists for standard genome sequencing and annotation.</title>
        <authorList>
            <consortium name="The Broad Institute Genomics Platform"/>
            <consortium name="The Broad Institute Genome Sequencing Center for Infectious Disease"/>
            <person name="Wu L."/>
            <person name="Ma J."/>
        </authorList>
    </citation>
    <scope>NUCLEOTIDE SEQUENCE [LARGE SCALE GENOMIC DNA]</scope>
    <source>
        <strain evidence="19">CGMCC 1.18575</strain>
    </source>
</reference>
<keyword evidence="4" id="KW-1003">Cell membrane</keyword>
<dbReference type="PRINTS" id="PR00344">
    <property type="entry name" value="BCTRLSENSOR"/>
</dbReference>
<dbReference type="GO" id="GO:0004673">
    <property type="term" value="F:protein histidine kinase activity"/>
    <property type="evidence" value="ECO:0007669"/>
    <property type="project" value="UniProtKB-EC"/>
</dbReference>
<feature type="region of interest" description="Disordered" evidence="14">
    <location>
        <begin position="572"/>
        <end position="591"/>
    </location>
</feature>
<keyword evidence="5" id="KW-0597">Phosphoprotein</keyword>
<dbReference type="SMART" id="SM00304">
    <property type="entry name" value="HAMP"/>
    <property type="match status" value="1"/>
</dbReference>
<organism evidence="18 19">
    <name type="scientific">Cohnella soli</name>
    <dbReference type="NCBI Taxonomy" id="425005"/>
    <lineage>
        <taxon>Bacteria</taxon>
        <taxon>Bacillati</taxon>
        <taxon>Bacillota</taxon>
        <taxon>Bacilli</taxon>
        <taxon>Bacillales</taxon>
        <taxon>Paenibacillaceae</taxon>
        <taxon>Cohnella</taxon>
    </lineage>
</organism>
<dbReference type="Gene3D" id="6.10.340.10">
    <property type="match status" value="1"/>
</dbReference>
<name>A0ABW0I2D5_9BACL</name>
<evidence type="ECO:0000259" key="16">
    <source>
        <dbReference type="PROSITE" id="PS50109"/>
    </source>
</evidence>
<keyword evidence="10" id="KW-0067">ATP-binding</keyword>
<keyword evidence="8" id="KW-0547">Nucleotide-binding</keyword>
<dbReference type="PANTHER" id="PTHR34220">
    <property type="entry name" value="SENSOR HISTIDINE KINASE YPDA"/>
    <property type="match status" value="1"/>
</dbReference>
<evidence type="ECO:0000256" key="8">
    <source>
        <dbReference type="ARBA" id="ARBA00022741"/>
    </source>
</evidence>
<dbReference type="EMBL" id="JBHSMI010000067">
    <property type="protein sequence ID" value="MFC5407474.1"/>
    <property type="molecule type" value="Genomic_DNA"/>
</dbReference>
<evidence type="ECO:0000256" key="11">
    <source>
        <dbReference type="ARBA" id="ARBA00022989"/>
    </source>
</evidence>
<dbReference type="Proteomes" id="UP001596113">
    <property type="component" value="Unassembled WGS sequence"/>
</dbReference>
<evidence type="ECO:0000256" key="14">
    <source>
        <dbReference type="SAM" id="MobiDB-lite"/>
    </source>
</evidence>
<accession>A0ABW0I2D5</accession>
<evidence type="ECO:0000256" key="15">
    <source>
        <dbReference type="SAM" id="Phobius"/>
    </source>
</evidence>
<evidence type="ECO:0000256" key="7">
    <source>
        <dbReference type="ARBA" id="ARBA00022692"/>
    </source>
</evidence>
<feature type="domain" description="HAMP" evidence="17">
    <location>
        <begin position="311"/>
        <end position="363"/>
    </location>
</feature>
<keyword evidence="7 15" id="KW-0812">Transmembrane</keyword>
<dbReference type="InterPro" id="IPR050640">
    <property type="entry name" value="Bact_2-comp_sensor_kinase"/>
</dbReference>
<keyword evidence="12" id="KW-0902">Two-component regulatory system</keyword>
<comment type="catalytic activity">
    <reaction evidence="1">
        <text>ATP + protein L-histidine = ADP + protein N-phospho-L-histidine.</text>
        <dbReference type="EC" id="2.7.13.3"/>
    </reaction>
</comment>
<evidence type="ECO:0000256" key="10">
    <source>
        <dbReference type="ARBA" id="ARBA00022840"/>
    </source>
</evidence>
<keyword evidence="9 18" id="KW-0418">Kinase</keyword>
<dbReference type="InterPro" id="IPR004358">
    <property type="entry name" value="Sig_transdc_His_kin-like_C"/>
</dbReference>
<evidence type="ECO:0000256" key="1">
    <source>
        <dbReference type="ARBA" id="ARBA00000085"/>
    </source>
</evidence>
<dbReference type="InterPro" id="IPR003660">
    <property type="entry name" value="HAMP_dom"/>
</dbReference>
<proteinExistence type="predicted"/>
<comment type="subcellular location">
    <subcellularLocation>
        <location evidence="2">Cell membrane</location>
        <topology evidence="2">Multi-pass membrane protein</topology>
    </subcellularLocation>
</comment>
<comment type="caution">
    <text evidence="18">The sequence shown here is derived from an EMBL/GenBank/DDBJ whole genome shotgun (WGS) entry which is preliminary data.</text>
</comment>
<dbReference type="CDD" id="cd06225">
    <property type="entry name" value="HAMP"/>
    <property type="match status" value="1"/>
</dbReference>
<evidence type="ECO:0000256" key="3">
    <source>
        <dbReference type="ARBA" id="ARBA00012438"/>
    </source>
</evidence>
<evidence type="ECO:0000313" key="18">
    <source>
        <dbReference type="EMBL" id="MFC5407474.1"/>
    </source>
</evidence>
<dbReference type="SUPFAM" id="SSF55874">
    <property type="entry name" value="ATPase domain of HSP90 chaperone/DNA topoisomerase II/histidine kinase"/>
    <property type="match status" value="1"/>
</dbReference>
<evidence type="ECO:0000313" key="19">
    <source>
        <dbReference type="Proteomes" id="UP001596113"/>
    </source>
</evidence>
<dbReference type="InterPro" id="IPR005467">
    <property type="entry name" value="His_kinase_dom"/>
</dbReference>
<dbReference type="RefSeq" id="WP_378140168.1">
    <property type="nucleotide sequence ID" value="NZ_JBHSMI010000067.1"/>
</dbReference>
<dbReference type="InterPro" id="IPR010559">
    <property type="entry name" value="Sig_transdc_His_kin_internal"/>
</dbReference>
<evidence type="ECO:0000256" key="2">
    <source>
        <dbReference type="ARBA" id="ARBA00004651"/>
    </source>
</evidence>
<dbReference type="PROSITE" id="PS50885">
    <property type="entry name" value="HAMP"/>
    <property type="match status" value="1"/>
</dbReference>
<evidence type="ECO:0000256" key="13">
    <source>
        <dbReference type="ARBA" id="ARBA00023136"/>
    </source>
</evidence>
<evidence type="ECO:0000256" key="4">
    <source>
        <dbReference type="ARBA" id="ARBA00022475"/>
    </source>
</evidence>